<organism evidence="1 2">
    <name type="scientific">Wickerhamomyces pijperi</name>
    <name type="common">Yeast</name>
    <name type="synonym">Pichia pijperi</name>
    <dbReference type="NCBI Taxonomy" id="599730"/>
    <lineage>
        <taxon>Eukaryota</taxon>
        <taxon>Fungi</taxon>
        <taxon>Dikarya</taxon>
        <taxon>Ascomycota</taxon>
        <taxon>Saccharomycotina</taxon>
        <taxon>Saccharomycetes</taxon>
        <taxon>Phaffomycetales</taxon>
        <taxon>Wickerhamomycetaceae</taxon>
        <taxon>Wickerhamomyces</taxon>
    </lineage>
</organism>
<reference evidence="1" key="1">
    <citation type="journal article" date="2021" name="Open Biol.">
        <title>Shared evolutionary footprints suggest mitochondrial oxidative damage underlies multiple complex I losses in fungi.</title>
        <authorList>
            <person name="Schikora-Tamarit M.A."/>
            <person name="Marcet-Houben M."/>
            <person name="Nosek J."/>
            <person name="Gabaldon T."/>
        </authorList>
    </citation>
    <scope>NUCLEOTIDE SEQUENCE</scope>
    <source>
        <strain evidence="1">CBS2887</strain>
    </source>
</reference>
<dbReference type="AlphaFoldDB" id="A0A9P8TM48"/>
<evidence type="ECO:0000313" key="2">
    <source>
        <dbReference type="Proteomes" id="UP000774326"/>
    </source>
</evidence>
<keyword evidence="2" id="KW-1185">Reference proteome</keyword>
<comment type="caution">
    <text evidence="1">The sequence shown here is derived from an EMBL/GenBank/DDBJ whole genome shotgun (WGS) entry which is preliminary data.</text>
</comment>
<reference evidence="1" key="2">
    <citation type="submission" date="2021-01" db="EMBL/GenBank/DDBJ databases">
        <authorList>
            <person name="Schikora-Tamarit M.A."/>
        </authorList>
    </citation>
    <scope>NUCLEOTIDE SEQUENCE</scope>
    <source>
        <strain evidence="1">CBS2887</strain>
    </source>
</reference>
<dbReference type="Proteomes" id="UP000774326">
    <property type="component" value="Unassembled WGS sequence"/>
</dbReference>
<gene>
    <name evidence="1" type="ORF">WICPIJ_004343</name>
</gene>
<accession>A0A9P8TM48</accession>
<dbReference type="EMBL" id="JAEUBG010002360">
    <property type="protein sequence ID" value="KAH3684678.1"/>
    <property type="molecule type" value="Genomic_DNA"/>
</dbReference>
<evidence type="ECO:0000313" key="1">
    <source>
        <dbReference type="EMBL" id="KAH3684678.1"/>
    </source>
</evidence>
<sequence length="129" mass="15229">MFVSVWLDPNFICSWIAPTVWRKTESNNLDHDEMATQLKMDQIKEKEDFLDVYHQFLTLIVKGPEAETDTGNSASLSSMMKDINDKLNEISLTDQSDQLPDWTKVDLIRFKKYERTCRWVRESIFYGKK</sequence>
<proteinExistence type="predicted"/>
<name>A0A9P8TM48_WICPI</name>
<protein>
    <submittedName>
        <fullName evidence="1">Uncharacterized protein</fullName>
    </submittedName>
</protein>